<accession>A0A0F9UCN1</accession>
<feature type="region of interest" description="Disordered" evidence="1">
    <location>
        <begin position="86"/>
        <end position="111"/>
    </location>
</feature>
<evidence type="ECO:0000313" key="2">
    <source>
        <dbReference type="EMBL" id="KKN89409.1"/>
    </source>
</evidence>
<evidence type="ECO:0000256" key="1">
    <source>
        <dbReference type="SAM" id="MobiDB-lite"/>
    </source>
</evidence>
<comment type="caution">
    <text evidence="2">The sequence shown here is derived from an EMBL/GenBank/DDBJ whole genome shotgun (WGS) entry which is preliminary data.</text>
</comment>
<reference evidence="2" key="1">
    <citation type="journal article" date="2015" name="Nature">
        <title>Complex archaea that bridge the gap between prokaryotes and eukaryotes.</title>
        <authorList>
            <person name="Spang A."/>
            <person name="Saw J.H."/>
            <person name="Jorgensen S.L."/>
            <person name="Zaremba-Niedzwiedzka K."/>
            <person name="Martijn J."/>
            <person name="Lind A.E."/>
            <person name="van Eijk R."/>
            <person name="Schleper C."/>
            <person name="Guy L."/>
            <person name="Ettema T.J."/>
        </authorList>
    </citation>
    <scope>NUCLEOTIDE SEQUENCE</scope>
</reference>
<dbReference type="AlphaFoldDB" id="A0A0F9UCN1"/>
<sequence>MSKRREGRHKTWTAIILWAVLLGCTSASLGGDDKPRPATDASFDELIAWLEKKYLEDEDVDPSDPVLQALTWRPAKKVELKILADPEQSGHQDPQFTPQPLPSPIPERDEAKTVPPEVLDDYYQRVVRVAKEPTYAVITQELVFQLRSRPKFCADFVRFDVDLEQLSQVQLEILGNWARGGHNRIMLMGDEVGKYADFLGAKRAFFNSDNDRRPRAVVPSCGDEIGIDSVRVAIPFDWREILLSRNVYWEGITASQSPDTEVLAYYRDETNMRVLSEEQEKDEIPRDRFVAAYGRFKCGKGEVYFRPFYLAEGPDGTRLELNWMMWLLGMPITGPASPEVPSAVIAHQFRSDTDVHDGPCDLTEYVQPDQQRTEKPETITLSAAEAAGEDNLPVIDDAQPPCGDRVENCKGHKDVPDLADVLDHTDQPDWDTPAAEAGPAPQYKGQDELPDFSDVLDHMDQPDWDAPAQTDAQPEQDAETIS</sequence>
<name>A0A0F9UCN1_9ZZZZ</name>
<feature type="region of interest" description="Disordered" evidence="1">
    <location>
        <begin position="419"/>
        <end position="482"/>
    </location>
</feature>
<feature type="region of interest" description="Disordered" evidence="1">
    <location>
        <begin position="384"/>
        <end position="403"/>
    </location>
</feature>
<proteinExistence type="predicted"/>
<protein>
    <submittedName>
        <fullName evidence="2">Uncharacterized protein</fullName>
    </submittedName>
</protein>
<organism evidence="2">
    <name type="scientific">marine sediment metagenome</name>
    <dbReference type="NCBI Taxonomy" id="412755"/>
    <lineage>
        <taxon>unclassified sequences</taxon>
        <taxon>metagenomes</taxon>
        <taxon>ecological metagenomes</taxon>
    </lineage>
</organism>
<gene>
    <name evidence="2" type="ORF">LCGC14_0239160</name>
</gene>
<dbReference type="EMBL" id="LAZR01000119">
    <property type="protein sequence ID" value="KKN89409.1"/>
    <property type="molecule type" value="Genomic_DNA"/>
</dbReference>
<dbReference type="PROSITE" id="PS51257">
    <property type="entry name" value="PROKAR_LIPOPROTEIN"/>
    <property type="match status" value="1"/>
</dbReference>